<gene>
    <name evidence="6" type="ORF">A4R35_15175</name>
</gene>
<evidence type="ECO:0000256" key="4">
    <source>
        <dbReference type="ARBA" id="ARBA00023295"/>
    </source>
</evidence>
<dbReference type="SUPFAM" id="SSF88713">
    <property type="entry name" value="Glycoside hydrolase/deacetylase"/>
    <property type="match status" value="1"/>
</dbReference>
<keyword evidence="7" id="KW-1185">Reference proteome</keyword>
<dbReference type="EMBL" id="MCIF01000002">
    <property type="protein sequence ID" value="RAQ96878.1"/>
    <property type="molecule type" value="Genomic_DNA"/>
</dbReference>
<organism evidence="6 7">
    <name type="scientific">Thermogemmatispora tikiterensis</name>
    <dbReference type="NCBI Taxonomy" id="1825093"/>
    <lineage>
        <taxon>Bacteria</taxon>
        <taxon>Bacillati</taxon>
        <taxon>Chloroflexota</taxon>
        <taxon>Ktedonobacteria</taxon>
        <taxon>Thermogemmatisporales</taxon>
        <taxon>Thermogemmatisporaceae</taxon>
        <taxon>Thermogemmatispora</taxon>
    </lineage>
</organism>
<dbReference type="PANTHER" id="PTHR46017:SF2">
    <property type="entry name" value="MANNOSYLGLYCERATE HYDROLASE"/>
    <property type="match status" value="1"/>
</dbReference>
<dbReference type="InterPro" id="IPR011013">
    <property type="entry name" value="Gal_mutarotase_sf_dom"/>
</dbReference>
<proteinExistence type="inferred from homology"/>
<dbReference type="SUPFAM" id="SSF74650">
    <property type="entry name" value="Galactose mutarotase-like"/>
    <property type="match status" value="1"/>
</dbReference>
<keyword evidence="3" id="KW-0378">Hydrolase</keyword>
<dbReference type="SMART" id="SM00872">
    <property type="entry name" value="Alpha-mann_mid"/>
    <property type="match status" value="1"/>
</dbReference>
<dbReference type="OrthoDB" id="9772207at2"/>
<dbReference type="RefSeq" id="WP_112430812.1">
    <property type="nucleotide sequence ID" value="NZ_MCIF01000002.1"/>
</dbReference>
<dbReference type="InterPro" id="IPR037094">
    <property type="entry name" value="Glyco_hydro_38_cen_sf"/>
</dbReference>
<protein>
    <recommendedName>
        <fullName evidence="5">Glycoside hydrolase family 38 central domain-containing protein</fullName>
    </recommendedName>
</protein>
<dbReference type="Gene3D" id="3.20.110.10">
    <property type="entry name" value="Glycoside hydrolase 38, N terminal domain"/>
    <property type="match status" value="1"/>
</dbReference>
<evidence type="ECO:0000256" key="2">
    <source>
        <dbReference type="ARBA" id="ARBA00022723"/>
    </source>
</evidence>
<dbReference type="PANTHER" id="PTHR46017">
    <property type="entry name" value="ALPHA-MANNOSIDASE 2C1"/>
    <property type="match status" value="1"/>
</dbReference>
<dbReference type="GO" id="GO:0046872">
    <property type="term" value="F:metal ion binding"/>
    <property type="evidence" value="ECO:0007669"/>
    <property type="project" value="UniProtKB-KW"/>
</dbReference>
<dbReference type="InterPro" id="IPR011682">
    <property type="entry name" value="Glyco_hydro_38_C"/>
</dbReference>
<comment type="similarity">
    <text evidence="1">Belongs to the glycosyl hydrolase 38 family.</text>
</comment>
<dbReference type="Pfam" id="PF01074">
    <property type="entry name" value="Glyco_hydro_38N"/>
    <property type="match status" value="1"/>
</dbReference>
<reference evidence="6 7" key="1">
    <citation type="submission" date="2016-08" db="EMBL/GenBank/DDBJ databases">
        <title>Analysis of Carbohydrate Active Enzymes in Thermogemmatispora T81 Reveals Carbohydrate Degradation Ability.</title>
        <authorList>
            <person name="Tomazini A."/>
            <person name="Lal S."/>
            <person name="Stott M."/>
            <person name="Henrissat B."/>
            <person name="Polikarpov I."/>
            <person name="Sparling R."/>
            <person name="Levin D.B."/>
        </authorList>
    </citation>
    <scope>NUCLEOTIDE SEQUENCE [LARGE SCALE GENOMIC DNA]</scope>
    <source>
        <strain evidence="6 7">T81</strain>
    </source>
</reference>
<dbReference type="InterPro" id="IPR015341">
    <property type="entry name" value="Glyco_hydro_38_cen"/>
</dbReference>
<dbReference type="Pfam" id="PF07748">
    <property type="entry name" value="Glyco_hydro_38C"/>
    <property type="match status" value="1"/>
</dbReference>
<accession>A0A328VG99</accession>
<dbReference type="Proteomes" id="UP000248706">
    <property type="component" value="Unassembled WGS sequence"/>
</dbReference>
<evidence type="ECO:0000313" key="7">
    <source>
        <dbReference type="Proteomes" id="UP000248706"/>
    </source>
</evidence>
<dbReference type="InterPro" id="IPR011330">
    <property type="entry name" value="Glyco_hydro/deAcase_b/a-brl"/>
</dbReference>
<name>A0A328VG99_9CHLR</name>
<dbReference type="InterPro" id="IPR028995">
    <property type="entry name" value="Glyco_hydro_57/38_cen_sf"/>
</dbReference>
<dbReference type="InterPro" id="IPR027291">
    <property type="entry name" value="Glyco_hydro_38_N_sf"/>
</dbReference>
<comment type="caution">
    <text evidence="6">The sequence shown here is derived from an EMBL/GenBank/DDBJ whole genome shotgun (WGS) entry which is preliminary data.</text>
</comment>
<dbReference type="Gene3D" id="2.60.40.2220">
    <property type="match status" value="1"/>
</dbReference>
<dbReference type="SUPFAM" id="SSF88688">
    <property type="entry name" value="Families 57/38 glycoside transferase middle domain"/>
    <property type="match status" value="1"/>
</dbReference>
<evidence type="ECO:0000256" key="1">
    <source>
        <dbReference type="ARBA" id="ARBA00009792"/>
    </source>
</evidence>
<dbReference type="GO" id="GO:0006013">
    <property type="term" value="P:mannose metabolic process"/>
    <property type="evidence" value="ECO:0007669"/>
    <property type="project" value="InterPro"/>
</dbReference>
<dbReference type="GO" id="GO:0004559">
    <property type="term" value="F:alpha-mannosidase activity"/>
    <property type="evidence" value="ECO:0007669"/>
    <property type="project" value="InterPro"/>
</dbReference>
<sequence length="1011" mass="113967">MSGQLSIILVPHTHWDREWYLTFQQFRIRLVQTIDKLLNIMEHDAAFKHFMLDGQTIVLEDYLEVRPEQEERLKQYIAEGRILIGPWYLQPDEFLVSGESLIRNLQTGLKQAARFGEPMRVGYLPDCFGHIAQMPQILQGFGIDSAVLWRGVGDEVRESEFYWEAPDGTRVLVIYLPEGYGNARLMPLTPDAFITRLEMVVSQLLDRTPTTTDTLLLMNGSDHLEPQQGLPATIEAANKLLGNASRSAHSNHHQYEGIHIQIGTIPQYIEQVRRRIEQQQRQLRLLQGELRSSRYAHLLPAVLSTRMWIKQQNTAQEHLLQHWVEPLTLWAWKLGDDYPRGLVNLAWKYLLQNQPHDSICGCSIDQVHRENSVRFAQCQQIGEALVSRALQRITESMRTLPPQPLAGHGQTSFPIVVFNMGPGPRNAAASVEIHIAESLQRAVLVDEHGRALPFRVLGEHRRRIGSQTIQRQALARMQAVGTFDRPGQFLALTHDTIRIAMGIPDDPDEIVDLRVLPAATPDLRRIEIALAPSNLLKGDRERLLASEQEVLQLLQREEIKALEFEVFELVQQKVEFLASELPPYGAKTYWLYPAVQPDQVPPLEHATLHCSPQSIENEFYRVEVDDELGTLTVTDKETGAVFRGLHRFVDGGDVGDLYTYCPPTHDTLISTPAQPPRIELLSAGPVRAALRISSIWRLPATCSDSRDRRGEGFVDCPITSEISLYPGVRRIDIHTTVENNARDHRLRVLFPIPYTIERVAAEGTFEVRLRPVTAPRPENVSEWAETPVNTFPQKRFVDLSDGQIGLAVLNRGLPEYEVVQGGPGLAPGQMALALTLLRCVEWLSRDDLSTRQGPAGPMYYTPEAQCPGRHEFDYALVPHRGTWEAEDGLVVREAQALNLPVRATVTSQHDGQLPASTSLVEVSPPELVVSAIKRSLDDQGWVVRVYNPLDHEVEATFQPGLAASQAFVANLLEEPHEQLGWQGSQDSSSLQDTPPIRRQLRAGEIVTLLFR</sequence>
<evidence type="ECO:0000313" key="6">
    <source>
        <dbReference type="EMBL" id="RAQ96878.1"/>
    </source>
</evidence>
<evidence type="ECO:0000259" key="5">
    <source>
        <dbReference type="SMART" id="SM00872"/>
    </source>
</evidence>
<evidence type="ECO:0000256" key="3">
    <source>
        <dbReference type="ARBA" id="ARBA00022801"/>
    </source>
</evidence>
<dbReference type="GO" id="GO:0009313">
    <property type="term" value="P:oligosaccharide catabolic process"/>
    <property type="evidence" value="ECO:0007669"/>
    <property type="project" value="TreeGrafter"/>
</dbReference>
<keyword evidence="4" id="KW-0326">Glycosidase</keyword>
<dbReference type="AlphaFoldDB" id="A0A328VG99"/>
<dbReference type="InterPro" id="IPR041147">
    <property type="entry name" value="GH38_C"/>
</dbReference>
<dbReference type="Gene3D" id="2.70.98.30">
    <property type="entry name" value="Golgi alpha-mannosidase II, domain 4"/>
    <property type="match status" value="1"/>
</dbReference>
<feature type="domain" description="Glycoside hydrolase family 38 central" evidence="5">
    <location>
        <begin position="302"/>
        <end position="375"/>
    </location>
</feature>
<dbReference type="Pfam" id="PF17677">
    <property type="entry name" value="Glyco_hydro38C2"/>
    <property type="match status" value="1"/>
</dbReference>
<dbReference type="GO" id="GO:0030246">
    <property type="term" value="F:carbohydrate binding"/>
    <property type="evidence" value="ECO:0007669"/>
    <property type="project" value="InterPro"/>
</dbReference>
<keyword evidence="2" id="KW-0479">Metal-binding</keyword>
<dbReference type="Pfam" id="PF09261">
    <property type="entry name" value="Alpha-mann_mid"/>
    <property type="match status" value="1"/>
</dbReference>
<dbReference type="Gene3D" id="1.20.1270.50">
    <property type="entry name" value="Glycoside hydrolase family 38, central domain"/>
    <property type="match status" value="1"/>
</dbReference>
<dbReference type="InterPro" id="IPR000602">
    <property type="entry name" value="Glyco_hydro_38_N"/>
</dbReference>